<reference evidence="2" key="1">
    <citation type="submission" date="2025-08" db="UniProtKB">
        <authorList>
            <consortium name="RefSeq"/>
        </authorList>
    </citation>
    <scope>IDENTIFICATION</scope>
</reference>
<dbReference type="InterPro" id="IPR016161">
    <property type="entry name" value="Ald_DH/histidinol_DH"/>
</dbReference>
<protein>
    <submittedName>
        <fullName evidence="2">Uncharacterized protein LOC105427797</fullName>
    </submittedName>
</protein>
<dbReference type="GeneID" id="105427797"/>
<accession>A0A6I9W891</accession>
<organism evidence="1 2">
    <name type="scientific">Pogonomyrmex barbatus</name>
    <name type="common">red harvester ant</name>
    <dbReference type="NCBI Taxonomy" id="144034"/>
    <lineage>
        <taxon>Eukaryota</taxon>
        <taxon>Metazoa</taxon>
        <taxon>Ecdysozoa</taxon>
        <taxon>Arthropoda</taxon>
        <taxon>Hexapoda</taxon>
        <taxon>Insecta</taxon>
        <taxon>Pterygota</taxon>
        <taxon>Neoptera</taxon>
        <taxon>Endopterygota</taxon>
        <taxon>Hymenoptera</taxon>
        <taxon>Apocrita</taxon>
        <taxon>Aculeata</taxon>
        <taxon>Formicoidea</taxon>
        <taxon>Formicidae</taxon>
        <taxon>Myrmicinae</taxon>
        <taxon>Pogonomyrmex</taxon>
    </lineage>
</organism>
<dbReference type="AlphaFoldDB" id="A0A6I9W891"/>
<name>A0A6I9W891_9HYME</name>
<gene>
    <name evidence="2" type="primary">LOC105427797</name>
</gene>
<proteinExistence type="predicted"/>
<keyword evidence="1" id="KW-1185">Reference proteome</keyword>
<dbReference type="RefSeq" id="XP_011638019.1">
    <property type="nucleotide sequence ID" value="XM_011639717.2"/>
</dbReference>
<dbReference type="GO" id="GO:0016491">
    <property type="term" value="F:oxidoreductase activity"/>
    <property type="evidence" value="ECO:0007669"/>
    <property type="project" value="InterPro"/>
</dbReference>
<evidence type="ECO:0000313" key="2">
    <source>
        <dbReference type="RefSeq" id="XP_011638019.1"/>
    </source>
</evidence>
<sequence>MNITSIWSEDFIAAKNLAASLDRNIIFINTMPFYDAFVVLPYIEVFKVPLPKNIDNLNEDQYIINMIQPIRKTEHIQHIQTSINPIYNFLFYDGAWQKPIKHTYWIQHNVVRANASRDDIIKCVASARKGFNSWSILPSRSRIKILSQLSHVLRYSGIFNLALIVSNWVLFSKWYKSSLSFAKFGFAMSAKVRKPKGIITLMEEDGTVLFDKLIQSLVIGNTVIVICTSNSFNLAPYCDIFSTSGIPPGVINLLSCEDVMPLSDNYTATELKDIYYQFTVSKQIITLL</sequence>
<dbReference type="SUPFAM" id="SSF53720">
    <property type="entry name" value="ALDH-like"/>
    <property type="match status" value="1"/>
</dbReference>
<evidence type="ECO:0000313" key="1">
    <source>
        <dbReference type="Proteomes" id="UP000504615"/>
    </source>
</evidence>
<dbReference type="KEGG" id="pbar:105427797"/>
<dbReference type="OrthoDB" id="7548642at2759"/>
<dbReference type="Proteomes" id="UP000504615">
    <property type="component" value="Unplaced"/>
</dbReference>